<keyword evidence="8" id="KW-1185">Reference proteome</keyword>
<keyword evidence="5 6" id="KW-0067">ATP-binding</keyword>
<evidence type="ECO:0000256" key="4">
    <source>
        <dbReference type="ARBA" id="ARBA00022755"/>
    </source>
</evidence>
<dbReference type="PANTHER" id="PTHR34696:SF1">
    <property type="entry name" value="PHOSPHORIBOSYLFORMYLGLYCINAMIDINE SYNTHASE SUBUNIT PURS"/>
    <property type="match status" value="1"/>
</dbReference>
<keyword evidence="4 6" id="KW-0658">Purine biosynthesis</keyword>
<dbReference type="InterPro" id="IPR036604">
    <property type="entry name" value="PurS-like_sf"/>
</dbReference>
<comment type="subunit">
    <text evidence="6">Part of the FGAM synthase complex composed of 1 PurL, 1 PurQ and 2 PurS subunits.</text>
</comment>
<sequence>MARFRLQVQVMPKPEILDPAGEATLSVLQRLGYPVSGVRIGKHIVVEIEAPDADEARELGQQMARRLLANPVMEHFGIEVDPV</sequence>
<reference evidence="8" key="1">
    <citation type="submission" date="2011-12" db="EMBL/GenBank/DDBJ databases">
        <title>The complete genome of chromosome of Sulfobacillus acidophilus DSM 10332.</title>
        <authorList>
            <person name="Lucas S."/>
            <person name="Han J."/>
            <person name="Lapidus A."/>
            <person name="Bruce D."/>
            <person name="Goodwin L."/>
            <person name="Pitluck S."/>
            <person name="Peters L."/>
            <person name="Kyrpides N."/>
            <person name="Mavromatis K."/>
            <person name="Ivanova N."/>
            <person name="Mikhailova N."/>
            <person name="Chertkov O."/>
            <person name="Saunders E."/>
            <person name="Detter J.C."/>
            <person name="Tapia R."/>
            <person name="Han C."/>
            <person name="Land M."/>
            <person name="Hauser L."/>
            <person name="Markowitz V."/>
            <person name="Cheng J.-F."/>
            <person name="Hugenholtz P."/>
            <person name="Woyke T."/>
            <person name="Wu D."/>
            <person name="Pukall R."/>
            <person name="Gehrich-Schroeter G."/>
            <person name="Schneider S."/>
            <person name="Klenk H.-P."/>
            <person name="Eisen J.A."/>
        </authorList>
    </citation>
    <scope>NUCLEOTIDE SEQUENCE [LARGE SCALE GENOMIC DNA]</scope>
    <source>
        <strain evidence="8">ATCC 700253 / DSM 10332 / NAL</strain>
    </source>
</reference>
<dbReference type="KEGG" id="sap:Sulac_2674"/>
<keyword evidence="1 6" id="KW-0963">Cytoplasm</keyword>
<dbReference type="Proteomes" id="UP000005439">
    <property type="component" value="Chromosome"/>
</dbReference>
<comment type="pathway">
    <text evidence="6">Purine metabolism; IMP biosynthesis via de novo pathway; 5-amino-1-(5-phospho-D-ribosyl)imidazole from N(2)-formyl-N(1)-(5-phospho-D-ribosyl)glycinamide: step 1/2.</text>
</comment>
<dbReference type="EC" id="6.3.5.3" evidence="6"/>
<dbReference type="AlphaFoldDB" id="G8TXD4"/>
<comment type="similarity">
    <text evidence="6">Belongs to the PurS family.</text>
</comment>
<dbReference type="NCBIfam" id="NF004630">
    <property type="entry name" value="PRK05974.1"/>
    <property type="match status" value="1"/>
</dbReference>
<organism evidence="7 8">
    <name type="scientific">Sulfobacillus acidophilus (strain ATCC 700253 / DSM 10332 / NAL)</name>
    <dbReference type="NCBI Taxonomy" id="679936"/>
    <lineage>
        <taxon>Bacteria</taxon>
        <taxon>Bacillati</taxon>
        <taxon>Bacillota</taxon>
        <taxon>Clostridia</taxon>
        <taxon>Eubacteriales</taxon>
        <taxon>Clostridiales Family XVII. Incertae Sedis</taxon>
        <taxon>Sulfobacillus</taxon>
    </lineage>
</organism>
<name>G8TXD4_SULAD</name>
<accession>G8TXD4</accession>
<dbReference type="SUPFAM" id="SSF82697">
    <property type="entry name" value="PurS-like"/>
    <property type="match status" value="1"/>
</dbReference>
<comment type="catalytic activity">
    <reaction evidence="6">
        <text>N(2)-formyl-N(1)-(5-phospho-beta-D-ribosyl)glycinamide + L-glutamine + ATP + H2O = 2-formamido-N(1)-(5-O-phospho-beta-D-ribosyl)acetamidine + L-glutamate + ADP + phosphate + H(+)</text>
        <dbReference type="Rhea" id="RHEA:17129"/>
        <dbReference type="ChEBI" id="CHEBI:15377"/>
        <dbReference type="ChEBI" id="CHEBI:15378"/>
        <dbReference type="ChEBI" id="CHEBI:29985"/>
        <dbReference type="ChEBI" id="CHEBI:30616"/>
        <dbReference type="ChEBI" id="CHEBI:43474"/>
        <dbReference type="ChEBI" id="CHEBI:58359"/>
        <dbReference type="ChEBI" id="CHEBI:147286"/>
        <dbReference type="ChEBI" id="CHEBI:147287"/>
        <dbReference type="ChEBI" id="CHEBI:456216"/>
        <dbReference type="EC" id="6.3.5.3"/>
    </reaction>
</comment>
<keyword evidence="2 6" id="KW-0436">Ligase</keyword>
<dbReference type="GO" id="GO:0005737">
    <property type="term" value="C:cytoplasm"/>
    <property type="evidence" value="ECO:0007669"/>
    <property type="project" value="UniProtKB-SubCell"/>
</dbReference>
<evidence type="ECO:0000256" key="5">
    <source>
        <dbReference type="ARBA" id="ARBA00022840"/>
    </source>
</evidence>
<dbReference type="EMBL" id="CP003179">
    <property type="protein sequence ID" value="AEW06136.1"/>
    <property type="molecule type" value="Genomic_DNA"/>
</dbReference>
<dbReference type="InterPro" id="IPR003850">
    <property type="entry name" value="PurS"/>
</dbReference>
<gene>
    <name evidence="6" type="primary">purS</name>
    <name evidence="7" type="ordered locus">Sulac_2674</name>
</gene>
<dbReference type="Gene3D" id="3.30.1280.10">
    <property type="entry name" value="Phosphoribosylformylglycinamidine synthase subunit PurS"/>
    <property type="match status" value="1"/>
</dbReference>
<dbReference type="GO" id="GO:0005524">
    <property type="term" value="F:ATP binding"/>
    <property type="evidence" value="ECO:0007669"/>
    <property type="project" value="UniProtKB-UniRule"/>
</dbReference>
<dbReference type="UniPathway" id="UPA00074">
    <property type="reaction ID" value="UER00128"/>
</dbReference>
<evidence type="ECO:0000256" key="1">
    <source>
        <dbReference type="ARBA" id="ARBA00022490"/>
    </source>
</evidence>
<evidence type="ECO:0000313" key="8">
    <source>
        <dbReference type="Proteomes" id="UP000005439"/>
    </source>
</evidence>
<dbReference type="HAMAP" id="MF_01926">
    <property type="entry name" value="PurS"/>
    <property type="match status" value="1"/>
</dbReference>
<evidence type="ECO:0000256" key="3">
    <source>
        <dbReference type="ARBA" id="ARBA00022741"/>
    </source>
</evidence>
<dbReference type="PATRIC" id="fig|679936.5.peg.2767"/>
<comment type="function">
    <text evidence="6">Part of the phosphoribosylformylglycinamidine synthase complex involved in the purines biosynthetic pathway. Catalyzes the ATP-dependent conversion of formylglycinamide ribonucleotide (FGAR) and glutamine to yield formylglycinamidine ribonucleotide (FGAM) and glutamate. The FGAM synthase complex is composed of three subunits. PurQ produces an ammonia molecule by converting glutamine to glutamate. PurL transfers the ammonia molecule to FGAR to form FGAM in an ATP-dependent manner. PurS interacts with PurQ and PurL and is thought to assist in the transfer of the ammonia molecule from PurQ to PurL.</text>
</comment>
<dbReference type="STRING" id="679936.Sulac_2674"/>
<evidence type="ECO:0000256" key="2">
    <source>
        <dbReference type="ARBA" id="ARBA00022598"/>
    </source>
</evidence>
<evidence type="ECO:0000256" key="6">
    <source>
        <dbReference type="HAMAP-Rule" id="MF_01926"/>
    </source>
</evidence>
<dbReference type="NCBIfam" id="TIGR00302">
    <property type="entry name" value="phosphoribosylformylglycinamidine synthase subunit PurS"/>
    <property type="match status" value="1"/>
</dbReference>
<proteinExistence type="inferred from homology"/>
<dbReference type="Pfam" id="PF02700">
    <property type="entry name" value="PurS"/>
    <property type="match status" value="1"/>
</dbReference>
<dbReference type="HOGENOM" id="CLU_164833_0_0_9"/>
<comment type="subcellular location">
    <subcellularLocation>
        <location evidence="6">Cytoplasm</location>
    </subcellularLocation>
</comment>
<dbReference type="PANTHER" id="PTHR34696">
    <property type="entry name" value="PHOSPHORIBOSYLFORMYLGLYCINAMIDINE SYNTHASE SUBUNIT PURS"/>
    <property type="match status" value="1"/>
</dbReference>
<protein>
    <recommendedName>
        <fullName evidence="6">Phosphoribosylformylglycinamidine synthase subunit PurS</fullName>
        <shortName evidence="6">FGAM synthase</shortName>
        <ecNumber evidence="6">6.3.5.3</ecNumber>
    </recommendedName>
    <alternativeName>
        <fullName evidence="6">Formylglycinamide ribonucleotide amidotransferase subunit III</fullName>
        <shortName evidence="6">FGAR amidotransferase III</shortName>
        <shortName evidence="6">FGAR-AT III</shortName>
    </alternativeName>
    <alternativeName>
        <fullName evidence="6">Phosphoribosylformylglycinamidine synthase subunit III</fullName>
    </alternativeName>
</protein>
<dbReference type="GO" id="GO:0004642">
    <property type="term" value="F:phosphoribosylformylglycinamidine synthase activity"/>
    <property type="evidence" value="ECO:0007669"/>
    <property type="project" value="UniProtKB-UniRule"/>
</dbReference>
<dbReference type="GO" id="GO:0006189">
    <property type="term" value="P:'de novo' IMP biosynthetic process"/>
    <property type="evidence" value="ECO:0007669"/>
    <property type="project" value="UniProtKB-UniRule"/>
</dbReference>
<reference evidence="7 8" key="2">
    <citation type="journal article" date="2012" name="Stand. Genomic Sci.">
        <title>Complete genome sequence of the moderately thermophilic mineral-sulfide-oxidizing firmicute Sulfobacillus acidophilus type strain (NAL(T)).</title>
        <authorList>
            <person name="Anderson I."/>
            <person name="Chertkov O."/>
            <person name="Chen A."/>
            <person name="Saunders E."/>
            <person name="Lapidus A."/>
            <person name="Nolan M."/>
            <person name="Lucas S."/>
            <person name="Hammon N."/>
            <person name="Deshpande S."/>
            <person name="Cheng J.F."/>
            <person name="Han C."/>
            <person name="Tapia R."/>
            <person name="Goodwin L.A."/>
            <person name="Pitluck S."/>
            <person name="Liolios K."/>
            <person name="Pagani I."/>
            <person name="Ivanova N."/>
            <person name="Mikhailova N."/>
            <person name="Pati A."/>
            <person name="Palaniappan K."/>
            <person name="Land M."/>
            <person name="Pan C."/>
            <person name="Rohde M."/>
            <person name="Pukall R."/>
            <person name="Goker M."/>
            <person name="Detter J.C."/>
            <person name="Woyke T."/>
            <person name="Bristow J."/>
            <person name="Eisen J.A."/>
            <person name="Markowitz V."/>
            <person name="Hugenholtz P."/>
            <person name="Kyrpides N.C."/>
            <person name="Klenk H.P."/>
            <person name="Mavromatis K."/>
        </authorList>
    </citation>
    <scope>NUCLEOTIDE SEQUENCE [LARGE SCALE GENOMIC DNA]</scope>
    <source>
        <strain evidence="8">ATCC 700253 / DSM 10332 / NAL</strain>
    </source>
</reference>
<keyword evidence="3 6" id="KW-0547">Nucleotide-binding</keyword>
<evidence type="ECO:0000313" key="7">
    <source>
        <dbReference type="EMBL" id="AEW06136.1"/>
    </source>
</evidence>